<evidence type="ECO:0000256" key="2">
    <source>
        <dbReference type="RuleBase" id="RU003956"/>
    </source>
</evidence>
<protein>
    <recommendedName>
        <fullName evidence="2">Carbonic anhydrase</fullName>
        <ecNumber evidence="2">4.2.1.1</ecNumber>
    </recommendedName>
    <alternativeName>
        <fullName evidence="2">Carbonate dehydratase</fullName>
    </alternativeName>
</protein>
<keyword evidence="2" id="KW-0862">Zinc</keyword>
<dbReference type="GO" id="GO:0004089">
    <property type="term" value="F:carbonate dehydratase activity"/>
    <property type="evidence" value="ECO:0007669"/>
    <property type="project" value="UniProtKB-UniRule"/>
</dbReference>
<keyword evidence="4" id="KW-1185">Reference proteome</keyword>
<evidence type="ECO:0000313" key="3">
    <source>
        <dbReference type="EMBL" id="KAJ5101062.1"/>
    </source>
</evidence>
<comment type="function">
    <text evidence="2">Reversible hydration of carbon dioxide.</text>
</comment>
<evidence type="ECO:0000313" key="4">
    <source>
        <dbReference type="Proteomes" id="UP001149165"/>
    </source>
</evidence>
<dbReference type="InterPro" id="IPR036874">
    <property type="entry name" value="Carbonic_anhydrase_sf"/>
</dbReference>
<dbReference type="SUPFAM" id="SSF53056">
    <property type="entry name" value="beta-carbonic anhydrase, cab"/>
    <property type="match status" value="1"/>
</dbReference>
<sequence>MAGLNSLYATHEEDINQTPVMERDRAFVELNVLDQLRSLRKFTEVTDAIKKGHLQIHGVVYDTKAEQAYGVSEGQQGSDYMT</sequence>
<dbReference type="EMBL" id="JAPQKH010000004">
    <property type="protein sequence ID" value="KAJ5101062.1"/>
    <property type="molecule type" value="Genomic_DNA"/>
</dbReference>
<dbReference type="OrthoDB" id="10248475at2759"/>
<comment type="similarity">
    <text evidence="1 2">Belongs to the beta-class carbonic anhydrase family.</text>
</comment>
<dbReference type="Proteomes" id="UP001149165">
    <property type="component" value="Unassembled WGS sequence"/>
</dbReference>
<gene>
    <name evidence="3" type="ORF">N7456_007114</name>
</gene>
<organism evidence="3 4">
    <name type="scientific">Penicillium angulare</name>
    <dbReference type="NCBI Taxonomy" id="116970"/>
    <lineage>
        <taxon>Eukaryota</taxon>
        <taxon>Fungi</taxon>
        <taxon>Dikarya</taxon>
        <taxon>Ascomycota</taxon>
        <taxon>Pezizomycotina</taxon>
        <taxon>Eurotiomycetes</taxon>
        <taxon>Eurotiomycetidae</taxon>
        <taxon>Eurotiales</taxon>
        <taxon>Aspergillaceae</taxon>
        <taxon>Penicillium</taxon>
    </lineage>
</organism>
<dbReference type="Pfam" id="PF00484">
    <property type="entry name" value="Pro_CA"/>
    <property type="match status" value="1"/>
</dbReference>
<reference evidence="3" key="1">
    <citation type="submission" date="2022-11" db="EMBL/GenBank/DDBJ databases">
        <authorList>
            <person name="Petersen C."/>
        </authorList>
    </citation>
    <scope>NUCLEOTIDE SEQUENCE</scope>
    <source>
        <strain evidence="3">IBT 30069</strain>
    </source>
</reference>
<evidence type="ECO:0000256" key="1">
    <source>
        <dbReference type="ARBA" id="ARBA00006217"/>
    </source>
</evidence>
<name>A0A9W9FJF5_9EURO</name>
<accession>A0A9W9FJF5</accession>
<dbReference type="GO" id="GO:0008270">
    <property type="term" value="F:zinc ion binding"/>
    <property type="evidence" value="ECO:0007669"/>
    <property type="project" value="UniProtKB-UniRule"/>
</dbReference>
<comment type="catalytic activity">
    <reaction evidence="2">
        <text>hydrogencarbonate + H(+) = CO2 + H2O</text>
        <dbReference type="Rhea" id="RHEA:10748"/>
        <dbReference type="ChEBI" id="CHEBI:15377"/>
        <dbReference type="ChEBI" id="CHEBI:15378"/>
        <dbReference type="ChEBI" id="CHEBI:16526"/>
        <dbReference type="ChEBI" id="CHEBI:17544"/>
        <dbReference type="EC" id="4.2.1.1"/>
    </reaction>
</comment>
<dbReference type="Gene3D" id="3.40.1050.10">
    <property type="entry name" value="Carbonic anhydrase"/>
    <property type="match status" value="1"/>
</dbReference>
<comment type="caution">
    <text evidence="3">The sequence shown here is derived from an EMBL/GenBank/DDBJ whole genome shotgun (WGS) entry which is preliminary data.</text>
</comment>
<dbReference type="EC" id="4.2.1.1" evidence="2"/>
<dbReference type="InterPro" id="IPR001765">
    <property type="entry name" value="Carbonic_anhydrase"/>
</dbReference>
<keyword evidence="2" id="KW-0456">Lyase</keyword>
<reference evidence="3" key="2">
    <citation type="journal article" date="2023" name="IMA Fungus">
        <title>Comparative genomic study of the Penicillium genus elucidates a diverse pangenome and 15 lateral gene transfer events.</title>
        <authorList>
            <person name="Petersen C."/>
            <person name="Sorensen T."/>
            <person name="Nielsen M.R."/>
            <person name="Sondergaard T.E."/>
            <person name="Sorensen J.L."/>
            <person name="Fitzpatrick D.A."/>
            <person name="Frisvad J.C."/>
            <person name="Nielsen K.L."/>
        </authorList>
    </citation>
    <scope>NUCLEOTIDE SEQUENCE</scope>
    <source>
        <strain evidence="3">IBT 30069</strain>
    </source>
</reference>
<dbReference type="AlphaFoldDB" id="A0A9W9FJF5"/>
<proteinExistence type="inferred from homology"/>